<dbReference type="InterPro" id="IPR044859">
    <property type="entry name" value="Allene_oxi_cyc_Dirigent"/>
</dbReference>
<evidence type="ECO:0000313" key="3">
    <source>
        <dbReference type="Proteomes" id="UP000626092"/>
    </source>
</evidence>
<feature type="region of interest" description="Disordered" evidence="1">
    <location>
        <begin position="1"/>
        <end position="42"/>
    </location>
</feature>
<dbReference type="Proteomes" id="UP000626092">
    <property type="component" value="Unassembled WGS sequence"/>
</dbReference>
<dbReference type="GO" id="GO:0046423">
    <property type="term" value="F:allene-oxide cyclase activity"/>
    <property type="evidence" value="ECO:0007669"/>
    <property type="project" value="InterPro"/>
</dbReference>
<protein>
    <submittedName>
        <fullName evidence="2">Uncharacterized protein</fullName>
    </submittedName>
</protein>
<dbReference type="Gene3D" id="2.40.480.10">
    <property type="entry name" value="Allene oxide cyclase-like"/>
    <property type="match status" value="1"/>
</dbReference>
<evidence type="ECO:0000256" key="1">
    <source>
        <dbReference type="SAM" id="MobiDB-lite"/>
    </source>
</evidence>
<proteinExistence type="predicted"/>
<dbReference type="InterPro" id="IPR034871">
    <property type="entry name" value="Allene_oxi_cyc_sf"/>
</dbReference>
<dbReference type="GO" id="GO:0009695">
    <property type="term" value="P:jasmonic acid biosynthetic process"/>
    <property type="evidence" value="ECO:0007669"/>
    <property type="project" value="InterPro"/>
</dbReference>
<dbReference type="PANTHER" id="PTHR33220">
    <property type="entry name" value="BNAA09G04420D PROTEIN"/>
    <property type="match status" value="1"/>
</dbReference>
<sequence>MNRKPGYGAELRANLEPTKGVGRLRQQDGGHGSRNPLRRGRSGRCKTLGVSLGGAAVGADLGGSSKYSNENFEGRRGERFHVNGTCTWVKSCVCEIDERDRGSPTYLQLSQKPVNSLDDLLPFRIDDLLPFTNKGKLSISILWAPPLSWQLATEKNREQPVVNENGEVEVGRGVREYLCGGR</sequence>
<dbReference type="PANTHER" id="PTHR33220:SF5">
    <property type="entry name" value="RRNA INTRON-ENCODED HOMING ENDONUCLEASE"/>
    <property type="match status" value="1"/>
</dbReference>
<organism evidence="2 3">
    <name type="scientific">Rhododendron simsii</name>
    <name type="common">Sims's rhododendron</name>
    <dbReference type="NCBI Taxonomy" id="118357"/>
    <lineage>
        <taxon>Eukaryota</taxon>
        <taxon>Viridiplantae</taxon>
        <taxon>Streptophyta</taxon>
        <taxon>Embryophyta</taxon>
        <taxon>Tracheophyta</taxon>
        <taxon>Spermatophyta</taxon>
        <taxon>Magnoliopsida</taxon>
        <taxon>eudicotyledons</taxon>
        <taxon>Gunneridae</taxon>
        <taxon>Pentapetalae</taxon>
        <taxon>asterids</taxon>
        <taxon>Ericales</taxon>
        <taxon>Ericaceae</taxon>
        <taxon>Ericoideae</taxon>
        <taxon>Rhodoreae</taxon>
        <taxon>Rhododendron</taxon>
    </lineage>
</organism>
<dbReference type="EMBL" id="WJXA01000005">
    <property type="protein sequence ID" value="KAF7143390.1"/>
    <property type="molecule type" value="Genomic_DNA"/>
</dbReference>
<reference evidence="2" key="1">
    <citation type="submission" date="2019-11" db="EMBL/GenBank/DDBJ databases">
        <authorList>
            <person name="Liu Y."/>
            <person name="Hou J."/>
            <person name="Li T.-Q."/>
            <person name="Guan C.-H."/>
            <person name="Wu X."/>
            <person name="Wu H.-Z."/>
            <person name="Ling F."/>
            <person name="Zhang R."/>
            <person name="Shi X.-G."/>
            <person name="Ren J.-P."/>
            <person name="Chen E.-F."/>
            <person name="Sun J.-M."/>
        </authorList>
    </citation>
    <scope>NUCLEOTIDE SEQUENCE</scope>
    <source>
        <strain evidence="2">Adult_tree_wgs_1</strain>
        <tissue evidence="2">Leaves</tissue>
    </source>
</reference>
<dbReference type="OrthoDB" id="1682477at2759"/>
<keyword evidence="3" id="KW-1185">Reference proteome</keyword>
<gene>
    <name evidence="2" type="ORF">RHSIM_Rhsim05G0123800</name>
</gene>
<comment type="caution">
    <text evidence="2">The sequence shown here is derived from an EMBL/GenBank/DDBJ whole genome shotgun (WGS) entry which is preliminary data.</text>
</comment>
<accession>A0A834GX40</accession>
<dbReference type="SUPFAM" id="SSF141493">
    <property type="entry name" value="Allene oxide cyclase-like"/>
    <property type="match status" value="1"/>
</dbReference>
<evidence type="ECO:0000313" key="2">
    <source>
        <dbReference type="EMBL" id="KAF7143390.1"/>
    </source>
</evidence>
<name>A0A834GX40_RHOSS</name>
<dbReference type="AlphaFoldDB" id="A0A834GX40"/>